<evidence type="ECO:0000256" key="11">
    <source>
        <dbReference type="ARBA" id="ARBA00022989"/>
    </source>
</evidence>
<organism evidence="16 17">
    <name type="scientific">Arcobacter cloacae</name>
    <dbReference type="NCBI Taxonomy" id="1054034"/>
    <lineage>
        <taxon>Bacteria</taxon>
        <taxon>Pseudomonadati</taxon>
        <taxon>Campylobacterota</taxon>
        <taxon>Epsilonproteobacteria</taxon>
        <taxon>Campylobacterales</taxon>
        <taxon>Arcobacteraceae</taxon>
        <taxon>Arcobacter</taxon>
    </lineage>
</organism>
<keyword evidence="8" id="KW-0547">Nucleotide-binding</keyword>
<dbReference type="AlphaFoldDB" id="A0A4Q0ZA27"/>
<dbReference type="Gene3D" id="3.30.450.20">
    <property type="entry name" value="PAS domain"/>
    <property type="match status" value="2"/>
</dbReference>
<dbReference type="Pfam" id="PF02518">
    <property type="entry name" value="HATPase_c"/>
    <property type="match status" value="1"/>
</dbReference>
<evidence type="ECO:0000256" key="4">
    <source>
        <dbReference type="ARBA" id="ARBA00022475"/>
    </source>
</evidence>
<accession>A0A4Q0ZA27</accession>
<evidence type="ECO:0000256" key="7">
    <source>
        <dbReference type="ARBA" id="ARBA00022692"/>
    </source>
</evidence>
<dbReference type="InterPro" id="IPR003661">
    <property type="entry name" value="HisK_dim/P_dom"/>
</dbReference>
<keyword evidence="7 14" id="KW-0812">Transmembrane</keyword>
<dbReference type="PRINTS" id="PR00344">
    <property type="entry name" value="BCTRLSENSOR"/>
</dbReference>
<evidence type="ECO:0000256" key="5">
    <source>
        <dbReference type="ARBA" id="ARBA00022553"/>
    </source>
</evidence>
<dbReference type="GO" id="GO:0005524">
    <property type="term" value="F:ATP binding"/>
    <property type="evidence" value="ECO:0007669"/>
    <property type="project" value="UniProtKB-KW"/>
</dbReference>
<feature type="domain" description="Histidine kinase" evidence="15">
    <location>
        <begin position="408"/>
        <end position="631"/>
    </location>
</feature>
<dbReference type="EMBL" id="PDJZ01000018">
    <property type="protein sequence ID" value="RXJ83027.1"/>
    <property type="molecule type" value="Genomic_DNA"/>
</dbReference>
<evidence type="ECO:0000313" key="16">
    <source>
        <dbReference type="EMBL" id="RXJ83027.1"/>
    </source>
</evidence>
<evidence type="ECO:0000256" key="12">
    <source>
        <dbReference type="ARBA" id="ARBA00023012"/>
    </source>
</evidence>
<dbReference type="Gene3D" id="1.10.287.130">
    <property type="match status" value="1"/>
</dbReference>
<dbReference type="GO" id="GO:0005886">
    <property type="term" value="C:plasma membrane"/>
    <property type="evidence" value="ECO:0007669"/>
    <property type="project" value="UniProtKB-SubCell"/>
</dbReference>
<evidence type="ECO:0000256" key="6">
    <source>
        <dbReference type="ARBA" id="ARBA00022679"/>
    </source>
</evidence>
<keyword evidence="13 14" id="KW-0472">Membrane</keyword>
<dbReference type="InterPro" id="IPR003594">
    <property type="entry name" value="HATPase_dom"/>
</dbReference>
<dbReference type="Gene3D" id="3.30.565.10">
    <property type="entry name" value="Histidine kinase-like ATPase, C-terminal domain"/>
    <property type="match status" value="1"/>
</dbReference>
<dbReference type="Pfam" id="PF08269">
    <property type="entry name" value="dCache_2"/>
    <property type="match status" value="1"/>
</dbReference>
<feature type="transmembrane region" description="Helical" evidence="14">
    <location>
        <begin position="12"/>
        <end position="34"/>
    </location>
</feature>
<evidence type="ECO:0000256" key="14">
    <source>
        <dbReference type="SAM" id="Phobius"/>
    </source>
</evidence>
<dbReference type="EC" id="2.7.13.3" evidence="3"/>
<dbReference type="InterPro" id="IPR004010">
    <property type="entry name" value="Double_Cache_2"/>
</dbReference>
<keyword evidence="6" id="KW-0808">Transferase</keyword>
<evidence type="ECO:0000256" key="2">
    <source>
        <dbReference type="ARBA" id="ARBA00004651"/>
    </source>
</evidence>
<dbReference type="SUPFAM" id="SSF55874">
    <property type="entry name" value="ATPase domain of HSP90 chaperone/DNA topoisomerase II/histidine kinase"/>
    <property type="match status" value="1"/>
</dbReference>
<name>A0A4Q0ZA27_9BACT</name>
<evidence type="ECO:0000313" key="17">
    <source>
        <dbReference type="Proteomes" id="UP000290870"/>
    </source>
</evidence>
<keyword evidence="5" id="KW-0597">Phosphoprotein</keyword>
<comment type="caution">
    <text evidence="16">The sequence shown here is derived from an EMBL/GenBank/DDBJ whole genome shotgun (WGS) entry which is preliminary data.</text>
</comment>
<comment type="subcellular location">
    <subcellularLocation>
        <location evidence="2">Cell membrane</location>
        <topology evidence="2">Multi-pass membrane protein</topology>
    </subcellularLocation>
</comment>
<evidence type="ECO:0000256" key="3">
    <source>
        <dbReference type="ARBA" id="ARBA00012438"/>
    </source>
</evidence>
<feature type="transmembrane region" description="Helical" evidence="14">
    <location>
        <begin position="349"/>
        <end position="371"/>
    </location>
</feature>
<dbReference type="InterPro" id="IPR036097">
    <property type="entry name" value="HisK_dim/P_sf"/>
</dbReference>
<sequence>MLFENEKKLLKIIKYAPSIFVLSITIFILTVSFLDNKKTFEKDKERIRFEHTKKNEEIIKQRVYEVYNYIKREQEYTELELRKTLKEAIDIANNITMGIYNNNLDKSEEEIKKLVVDALRNIKFNDGRGYYFIYENSGKNILLPHNEKLEGKNFWNHQDAKGAYIIQDMTKLLSTQNEAFYEWYWYNPKNPDIQRKKIGLVKNLEKFNWFIGTGEYVEEFEKEVQERVLRNIKEVKFGNNGYFFIINYDSIYLSHIKKEYIGQNAIKNNDTVEIKKVIKDLIDIAKNGEGFYSYIQNKKPDNNESIKKISFVKGLDNWSWMIGTGFYEDDMQKAINDKKNELDKEFKDYLVKTTIFAFLLIFLLLSISIYFSKKLQEIFKSYQLEKTRQQNIIAQKSKMAAMGEMLGHIAHQWRQPLSSISTSATGMKLQKELNILEDKNLIDGLEQINKSVQYLSETIDDFRNFYKPNKNKTEFHILDTVDKVINLINSQFNSNGIKIIKSGENIKINTYENELIQVIINLLNNARDELIKKDFEDEKLIFIDVYTKNEKLFLEIKDNAKGVSTQIIDKIFEAYFTTKNDIEGTGIGLYMSNEIITKSMKGKISVSNVEFEYKSKKYMGAKFSIILPLINH</sequence>
<dbReference type="CDD" id="cd00082">
    <property type="entry name" value="HisKA"/>
    <property type="match status" value="1"/>
</dbReference>
<keyword evidence="4" id="KW-1003">Cell membrane</keyword>
<evidence type="ECO:0000259" key="15">
    <source>
        <dbReference type="PROSITE" id="PS50109"/>
    </source>
</evidence>
<dbReference type="SMART" id="SM00388">
    <property type="entry name" value="HisKA"/>
    <property type="match status" value="1"/>
</dbReference>
<dbReference type="RefSeq" id="WP_128987460.1">
    <property type="nucleotide sequence ID" value="NZ_PDJZ01000018.1"/>
</dbReference>
<dbReference type="PROSITE" id="PS50109">
    <property type="entry name" value="HIS_KIN"/>
    <property type="match status" value="1"/>
</dbReference>
<keyword evidence="9 16" id="KW-0418">Kinase</keyword>
<dbReference type="InterPro" id="IPR036890">
    <property type="entry name" value="HATPase_C_sf"/>
</dbReference>
<evidence type="ECO:0000256" key="13">
    <source>
        <dbReference type="ARBA" id="ARBA00023136"/>
    </source>
</evidence>
<dbReference type="OrthoDB" id="5348736at2"/>
<dbReference type="Proteomes" id="UP000290870">
    <property type="component" value="Unassembled WGS sequence"/>
</dbReference>
<evidence type="ECO:0000256" key="8">
    <source>
        <dbReference type="ARBA" id="ARBA00022741"/>
    </source>
</evidence>
<dbReference type="GO" id="GO:0000155">
    <property type="term" value="F:phosphorelay sensor kinase activity"/>
    <property type="evidence" value="ECO:0007669"/>
    <property type="project" value="InterPro"/>
</dbReference>
<evidence type="ECO:0000256" key="9">
    <source>
        <dbReference type="ARBA" id="ARBA00022777"/>
    </source>
</evidence>
<reference evidence="16 17" key="1">
    <citation type="submission" date="2017-10" db="EMBL/GenBank/DDBJ databases">
        <title>Genomics of the genus Arcobacter.</title>
        <authorList>
            <person name="Perez-Cataluna A."/>
            <person name="Figueras M.J."/>
        </authorList>
    </citation>
    <scope>NUCLEOTIDE SEQUENCE [LARGE SCALE GENOMIC DNA]</scope>
    <source>
        <strain evidence="16 17">F26</strain>
    </source>
</reference>
<gene>
    <name evidence="16" type="ORF">CRU90_11715</name>
</gene>
<comment type="catalytic activity">
    <reaction evidence="1">
        <text>ATP + protein L-histidine = ADP + protein N-phospho-L-histidine.</text>
        <dbReference type="EC" id="2.7.13.3"/>
    </reaction>
</comment>
<proteinExistence type="predicted"/>
<dbReference type="SMART" id="SM00387">
    <property type="entry name" value="HATPase_c"/>
    <property type="match status" value="1"/>
</dbReference>
<evidence type="ECO:0000256" key="1">
    <source>
        <dbReference type="ARBA" id="ARBA00000085"/>
    </source>
</evidence>
<dbReference type="PANTHER" id="PTHR43065">
    <property type="entry name" value="SENSOR HISTIDINE KINASE"/>
    <property type="match status" value="1"/>
</dbReference>
<keyword evidence="11 14" id="KW-1133">Transmembrane helix</keyword>
<dbReference type="SUPFAM" id="SSF47384">
    <property type="entry name" value="Homodimeric domain of signal transducing histidine kinase"/>
    <property type="match status" value="1"/>
</dbReference>
<keyword evidence="10" id="KW-0067">ATP-binding</keyword>
<dbReference type="SMART" id="SM01049">
    <property type="entry name" value="Cache_2"/>
    <property type="match status" value="2"/>
</dbReference>
<dbReference type="PANTHER" id="PTHR43065:SF46">
    <property type="entry name" value="C4-DICARBOXYLATE TRANSPORT SENSOR PROTEIN DCTB"/>
    <property type="match status" value="1"/>
</dbReference>
<dbReference type="InterPro" id="IPR033480">
    <property type="entry name" value="sCache_2"/>
</dbReference>
<protein>
    <recommendedName>
        <fullName evidence="3">histidine kinase</fullName>
        <ecNumber evidence="3">2.7.13.3</ecNumber>
    </recommendedName>
</protein>
<dbReference type="InterPro" id="IPR005467">
    <property type="entry name" value="His_kinase_dom"/>
</dbReference>
<dbReference type="InterPro" id="IPR004358">
    <property type="entry name" value="Sig_transdc_His_kin-like_C"/>
</dbReference>
<evidence type="ECO:0000256" key="10">
    <source>
        <dbReference type="ARBA" id="ARBA00022840"/>
    </source>
</evidence>
<keyword evidence="12" id="KW-0902">Two-component regulatory system</keyword>